<dbReference type="SMART" id="SM00382">
    <property type="entry name" value="AAA"/>
    <property type="match status" value="1"/>
</dbReference>
<dbReference type="PROSITE" id="PS50043">
    <property type="entry name" value="HTH_LUXR_2"/>
    <property type="match status" value="1"/>
</dbReference>
<evidence type="ECO:0000256" key="2">
    <source>
        <dbReference type="ARBA" id="ARBA00022840"/>
    </source>
</evidence>
<dbReference type="CDD" id="cd06170">
    <property type="entry name" value="LuxR_C_like"/>
    <property type="match status" value="1"/>
</dbReference>
<dbReference type="SUPFAM" id="SSF46894">
    <property type="entry name" value="C-terminal effector domain of the bipartite response regulators"/>
    <property type="match status" value="1"/>
</dbReference>
<accession>A0ABP4PYX7</accession>
<dbReference type="Pfam" id="PF00196">
    <property type="entry name" value="GerE"/>
    <property type="match status" value="1"/>
</dbReference>
<dbReference type="InterPro" id="IPR041664">
    <property type="entry name" value="AAA_16"/>
</dbReference>
<evidence type="ECO:0000259" key="3">
    <source>
        <dbReference type="PROSITE" id="PS50043"/>
    </source>
</evidence>
<dbReference type="EMBL" id="BAAAOS010000038">
    <property type="protein sequence ID" value="GAA1592956.1"/>
    <property type="molecule type" value="Genomic_DNA"/>
</dbReference>
<feature type="domain" description="HTH luxR-type" evidence="3">
    <location>
        <begin position="886"/>
        <end position="951"/>
    </location>
</feature>
<evidence type="ECO:0000256" key="1">
    <source>
        <dbReference type="ARBA" id="ARBA00022741"/>
    </source>
</evidence>
<dbReference type="PANTHER" id="PTHR16305">
    <property type="entry name" value="TESTICULAR SOLUBLE ADENYLYL CYCLASE"/>
    <property type="match status" value="1"/>
</dbReference>
<dbReference type="InterPro" id="IPR000792">
    <property type="entry name" value="Tscrpt_reg_LuxR_C"/>
</dbReference>
<dbReference type="Gene3D" id="3.40.50.300">
    <property type="entry name" value="P-loop containing nucleotide triphosphate hydrolases"/>
    <property type="match status" value="1"/>
</dbReference>
<evidence type="ECO:0000313" key="5">
    <source>
        <dbReference type="Proteomes" id="UP001500393"/>
    </source>
</evidence>
<dbReference type="InterPro" id="IPR003593">
    <property type="entry name" value="AAA+_ATPase"/>
</dbReference>
<reference evidence="5" key="1">
    <citation type="journal article" date="2019" name="Int. J. Syst. Evol. Microbiol.">
        <title>The Global Catalogue of Microorganisms (GCM) 10K type strain sequencing project: providing services to taxonomists for standard genome sequencing and annotation.</title>
        <authorList>
            <consortium name="The Broad Institute Genomics Platform"/>
            <consortium name="The Broad Institute Genome Sequencing Center for Infectious Disease"/>
            <person name="Wu L."/>
            <person name="Ma J."/>
        </authorList>
    </citation>
    <scope>NUCLEOTIDE SEQUENCE [LARGE SCALE GENOMIC DNA]</scope>
    <source>
        <strain evidence="5">JCM 14969</strain>
    </source>
</reference>
<name>A0ABP4PYX7_9ACTN</name>
<dbReference type="InterPro" id="IPR036388">
    <property type="entry name" value="WH-like_DNA-bd_sf"/>
</dbReference>
<dbReference type="InterPro" id="IPR027417">
    <property type="entry name" value="P-loop_NTPase"/>
</dbReference>
<evidence type="ECO:0000313" key="4">
    <source>
        <dbReference type="EMBL" id="GAA1592956.1"/>
    </source>
</evidence>
<dbReference type="Gene3D" id="1.10.10.10">
    <property type="entry name" value="Winged helix-like DNA-binding domain superfamily/Winged helix DNA-binding domain"/>
    <property type="match status" value="1"/>
</dbReference>
<keyword evidence="1" id="KW-0547">Nucleotide-binding</keyword>
<organism evidence="4 5">
    <name type="scientific">Kribbella sancticallisti</name>
    <dbReference type="NCBI Taxonomy" id="460087"/>
    <lineage>
        <taxon>Bacteria</taxon>
        <taxon>Bacillati</taxon>
        <taxon>Actinomycetota</taxon>
        <taxon>Actinomycetes</taxon>
        <taxon>Propionibacteriales</taxon>
        <taxon>Kribbellaceae</taxon>
        <taxon>Kribbella</taxon>
    </lineage>
</organism>
<protein>
    <submittedName>
        <fullName evidence="4">AAA family ATPase</fullName>
    </submittedName>
</protein>
<keyword evidence="2" id="KW-0067">ATP-binding</keyword>
<dbReference type="InterPro" id="IPR016032">
    <property type="entry name" value="Sig_transdc_resp-reg_C-effctor"/>
</dbReference>
<dbReference type="PANTHER" id="PTHR16305:SF35">
    <property type="entry name" value="TRANSCRIPTIONAL ACTIVATOR DOMAIN"/>
    <property type="match status" value="1"/>
</dbReference>
<dbReference type="PRINTS" id="PR00038">
    <property type="entry name" value="HTHLUXR"/>
</dbReference>
<sequence length="952" mass="101576">MAAKALQIPLPIRTPPPPVTMQTFIPVHLPPLSLVDTFHQVGNADRMGITGRGRELRALREWLDEARGGAGRLVLCSGEAGIGKTRLAQELAGTALAAGSAVAWGRCVEGEGAPAYWPWHQVLRSLGADAADVLSGDACSPEGRFQLFEAMAGAIREAARKSGLLVILDDIHRGDEPSLLVLRHLADQLGELPVLVVATFRDPGSPRLVGELSRVAERLELRGLDLAGLREQLPEATDEEIDRVHQVTGGNPLFVKEVARAMADGTWRPDRPPATVLDIVAGRLGRVSADCRRLVQAAAIAGRDFQLEVIAAVLDLPVADCLPLVDEAVAFGFVDHVGDDLRFVHALTRDAVEASLTIADRAALHRAVAESLERQFADDLSEHLADIARHRAELAQYGEGEAARRWLVLAADDAVRRIAHEEGVRLYQAALTIGPVPPEERCRVQVALGRAAYLAGDLPTCVAAAAGAAEAAQIPEQKAEAALVLEAVPDPGINATAKRLCEEALTGEVSDASRARLLALRSHLAFYDGEQERLDALSSEALKLARSTKDDQALADALRARQEACPGPAGRAERLGLAAEMLALAQRTGSARSAMWGELWRLDALIESGRLTAAAEELPALRVAIERVGGPVSAWHHDRLAACIAQARGRYDEAAAVGRRGFDRMRVVERAPATGAYFALQTSLAGHIGVTDEAAAFARQTFDPPPRFATMARLSRAYLLTCAGLPDEAAASYRQAGPLETWSLPAFFVLPGYVYAALACAGIGRHDDLAALLDRLEPFRGEYVVGNGVAFMGPVELALGRGAAVLGRLDAAIADLVVAIKQADRAGAPGFVAEAQYYLAKALVDRNSPGDRDQAKSVAQEADLQARSLGMTAYAERTASLLAGFTQTTRTALSSREAEVAALVAEGLTNRQIAERLVISERTAQNHVQHILTKLGFATRSQIAAWSTRAAR</sequence>
<proteinExistence type="predicted"/>
<keyword evidence="5" id="KW-1185">Reference proteome</keyword>
<dbReference type="SMART" id="SM00421">
    <property type="entry name" value="HTH_LUXR"/>
    <property type="match status" value="1"/>
</dbReference>
<comment type="caution">
    <text evidence="4">The sequence shown here is derived from an EMBL/GenBank/DDBJ whole genome shotgun (WGS) entry which is preliminary data.</text>
</comment>
<dbReference type="Proteomes" id="UP001500393">
    <property type="component" value="Unassembled WGS sequence"/>
</dbReference>
<dbReference type="SUPFAM" id="SSF52540">
    <property type="entry name" value="P-loop containing nucleoside triphosphate hydrolases"/>
    <property type="match status" value="1"/>
</dbReference>
<gene>
    <name evidence="4" type="ORF">GCM10009789_53750</name>
</gene>
<dbReference type="Pfam" id="PF13191">
    <property type="entry name" value="AAA_16"/>
    <property type="match status" value="1"/>
</dbReference>